<feature type="transmembrane region" description="Helical" evidence="1">
    <location>
        <begin position="179"/>
        <end position="200"/>
    </location>
</feature>
<feature type="transmembrane region" description="Helical" evidence="1">
    <location>
        <begin position="46"/>
        <end position="67"/>
    </location>
</feature>
<evidence type="ECO:0000313" key="3">
    <source>
        <dbReference type="Proteomes" id="UP000481360"/>
    </source>
</evidence>
<dbReference type="AlphaFoldDB" id="A0A7C9RMT6"/>
<keyword evidence="1" id="KW-0472">Membrane</keyword>
<reference evidence="2 3" key="1">
    <citation type="submission" date="2020-03" db="EMBL/GenBank/DDBJ databases">
        <title>Isolation and identification of active actinomycetes.</title>
        <authorList>
            <person name="Sun X."/>
        </authorList>
    </citation>
    <scope>NUCLEOTIDE SEQUENCE [LARGE SCALE GENOMIC DNA]</scope>
    <source>
        <strain evidence="2 3">NEAU-D13</strain>
    </source>
</reference>
<evidence type="ECO:0000313" key="2">
    <source>
        <dbReference type="EMBL" id="NGY58905.1"/>
    </source>
</evidence>
<feature type="transmembrane region" description="Helical" evidence="1">
    <location>
        <begin position="212"/>
        <end position="230"/>
    </location>
</feature>
<feature type="transmembrane region" description="Helical" evidence="1">
    <location>
        <begin position="157"/>
        <end position="173"/>
    </location>
</feature>
<organism evidence="2 3">
    <name type="scientific">Lentzea alba</name>
    <dbReference type="NCBI Taxonomy" id="2714351"/>
    <lineage>
        <taxon>Bacteria</taxon>
        <taxon>Bacillati</taxon>
        <taxon>Actinomycetota</taxon>
        <taxon>Actinomycetes</taxon>
        <taxon>Pseudonocardiales</taxon>
        <taxon>Pseudonocardiaceae</taxon>
        <taxon>Lentzea</taxon>
    </lineage>
</organism>
<dbReference type="RefSeq" id="WP_166044844.1">
    <property type="nucleotide sequence ID" value="NZ_JAAMPJ010000001.1"/>
</dbReference>
<evidence type="ECO:0000256" key="1">
    <source>
        <dbReference type="SAM" id="Phobius"/>
    </source>
</evidence>
<name>A0A7C9RMT6_9PSEU</name>
<dbReference type="Proteomes" id="UP000481360">
    <property type="component" value="Unassembled WGS sequence"/>
</dbReference>
<feature type="transmembrane region" description="Helical" evidence="1">
    <location>
        <begin position="7"/>
        <end position="26"/>
    </location>
</feature>
<feature type="transmembrane region" description="Helical" evidence="1">
    <location>
        <begin position="79"/>
        <end position="97"/>
    </location>
</feature>
<keyword evidence="1" id="KW-0812">Transmembrane</keyword>
<protein>
    <recommendedName>
        <fullName evidence="4">DUF4386 family protein</fullName>
    </recommendedName>
</protein>
<gene>
    <name evidence="2" type="ORF">G7043_08195</name>
</gene>
<evidence type="ECO:0008006" key="4">
    <source>
        <dbReference type="Google" id="ProtNLM"/>
    </source>
</evidence>
<sequence length="231" mass="23817">MRLPGAWIGGAALVLGPALLLVGTLLRSPFNFFFPDQLRAVAEHPGLMTAAYTSFLAGNVVMSAAVASLAQRIGATRPGWAAWAGVLVVVGLFGRTFHAGVDHAAFSATKQLGVEGATELVAKGYGDLHLFSFLSFTIMFGWFVLAFAAYRSGVLGAVRSTALATMGLLPLGVLKGTELVSIVGTAGLCVALVPLGIRVLAEQSRPTRRQVLIALPAAVGLGALAVLSTMG</sequence>
<keyword evidence="3" id="KW-1185">Reference proteome</keyword>
<comment type="caution">
    <text evidence="2">The sequence shown here is derived from an EMBL/GenBank/DDBJ whole genome shotgun (WGS) entry which is preliminary data.</text>
</comment>
<accession>A0A7C9RMT6</accession>
<proteinExistence type="predicted"/>
<feature type="transmembrane region" description="Helical" evidence="1">
    <location>
        <begin position="130"/>
        <end position="150"/>
    </location>
</feature>
<dbReference type="EMBL" id="JAAMPJ010000001">
    <property type="protein sequence ID" value="NGY58905.1"/>
    <property type="molecule type" value="Genomic_DNA"/>
</dbReference>
<keyword evidence="1" id="KW-1133">Transmembrane helix</keyword>